<keyword evidence="2" id="KW-1185">Reference proteome</keyword>
<dbReference type="InterPro" id="IPR026838">
    <property type="entry name" value="YheC/D"/>
</dbReference>
<dbReference type="RefSeq" id="WP_209750319.1">
    <property type="nucleotide sequence ID" value="NZ_JBHSMH010000021.1"/>
</dbReference>
<dbReference type="EMBL" id="JBHSMH010000021">
    <property type="protein sequence ID" value="MFC5468809.1"/>
    <property type="molecule type" value="Genomic_DNA"/>
</dbReference>
<sequence length="271" mass="31886">MGIPKINPLVRFSKSELFRKLKRVEKIRPYLPYTKTIHRFSKVRKYVRRLGSVYIKATYGRKGTKVMRAVKRSEGGYRYSYAVIDRLVRRKVDHFKDLKKVMKRFFRNREFIVQEAIDLIRLGDHQPVDFRAELQRNGKGNLKISGISIRIGRSHSPITTHASAYKMEDRLQDLFPGYSKEEIEDLKGKIRNFVVLVYKSVEKCYGKFGELGIDFAVDKKGKIWLIECNAQSAKVSIAKAYGPKIRRKIYLAPLLYAKRLARRNRIKRRRK</sequence>
<dbReference type="Pfam" id="PF14398">
    <property type="entry name" value="ATPgrasp_YheCD"/>
    <property type="match status" value="1"/>
</dbReference>
<protein>
    <submittedName>
        <fullName evidence="1">YheC/YheD family protein</fullName>
    </submittedName>
</protein>
<evidence type="ECO:0000313" key="2">
    <source>
        <dbReference type="Proteomes" id="UP001596105"/>
    </source>
</evidence>
<accession>A0ABW0LSC3</accession>
<dbReference type="SUPFAM" id="SSF56059">
    <property type="entry name" value="Glutathione synthetase ATP-binding domain-like"/>
    <property type="match status" value="1"/>
</dbReference>
<proteinExistence type="predicted"/>
<reference evidence="2" key="1">
    <citation type="journal article" date="2019" name="Int. J. Syst. Evol. Microbiol.">
        <title>The Global Catalogue of Microorganisms (GCM) 10K type strain sequencing project: providing services to taxonomists for standard genome sequencing and annotation.</title>
        <authorList>
            <consortium name="The Broad Institute Genomics Platform"/>
            <consortium name="The Broad Institute Genome Sequencing Center for Infectious Disease"/>
            <person name="Wu L."/>
            <person name="Ma J."/>
        </authorList>
    </citation>
    <scope>NUCLEOTIDE SEQUENCE [LARGE SCALE GENOMIC DNA]</scope>
    <source>
        <strain evidence="2">CCUG 57113</strain>
    </source>
</reference>
<dbReference type="Gene3D" id="3.30.470.20">
    <property type="entry name" value="ATP-grasp fold, B domain"/>
    <property type="match status" value="1"/>
</dbReference>
<evidence type="ECO:0000313" key="1">
    <source>
        <dbReference type="EMBL" id="MFC5468809.1"/>
    </source>
</evidence>
<dbReference type="Proteomes" id="UP001596105">
    <property type="component" value="Unassembled WGS sequence"/>
</dbReference>
<gene>
    <name evidence="1" type="ORF">ACFPPD_08745</name>
</gene>
<name>A0ABW0LSC3_9BACL</name>
<comment type="caution">
    <text evidence="1">The sequence shown here is derived from an EMBL/GenBank/DDBJ whole genome shotgun (WGS) entry which is preliminary data.</text>
</comment>
<organism evidence="1 2">
    <name type="scientific">Cohnella suwonensis</name>
    <dbReference type="NCBI Taxonomy" id="696072"/>
    <lineage>
        <taxon>Bacteria</taxon>
        <taxon>Bacillati</taxon>
        <taxon>Bacillota</taxon>
        <taxon>Bacilli</taxon>
        <taxon>Bacillales</taxon>
        <taxon>Paenibacillaceae</taxon>
        <taxon>Cohnella</taxon>
    </lineage>
</organism>